<dbReference type="RefSeq" id="WP_337092645.1">
    <property type="nucleotide sequence ID" value="NZ_JAPYKO010000004.1"/>
</dbReference>
<feature type="compositionally biased region" description="Acidic residues" evidence="1">
    <location>
        <begin position="495"/>
        <end position="505"/>
    </location>
</feature>
<feature type="compositionally biased region" description="Pro residues" evidence="1">
    <location>
        <begin position="482"/>
        <end position="493"/>
    </location>
</feature>
<feature type="compositionally biased region" description="Acidic residues" evidence="1">
    <location>
        <begin position="452"/>
        <end position="462"/>
    </location>
</feature>
<keyword evidence="3" id="KW-1185">Reference proteome</keyword>
<gene>
    <name evidence="2" type="ORF">O7A05_09065</name>
</gene>
<protein>
    <submittedName>
        <fullName evidence="2">Phage portal protein</fullName>
    </submittedName>
</protein>
<evidence type="ECO:0000313" key="3">
    <source>
        <dbReference type="Proteomes" id="UP001366503"/>
    </source>
</evidence>
<accession>A0ABU8K9B0</accession>
<comment type="caution">
    <text evidence="2">The sequence shown here is derived from an EMBL/GenBank/DDBJ whole genome shotgun (WGS) entry which is preliminary data.</text>
</comment>
<sequence length="511" mass="56491">MGIFTGIRRVAHAFRVAGGGTNSFEAAGNGRRLRGFNPSRNHINVAIRAAGPTLVARGRWLYENDGYAGNAVDEWASQAVGDGIKPRPRFKGKKAAKAALLNLFLKWTDEADAEGNTDYFGIQEKVAREAYLAGECFVRLRNRRLGDMWTVPFQLQILTTEMLDMGFSASLPGGNFVVAGIEFNLLGARVAYHFWRYHPTDERPPNSANARDRVRVPASEVFHVFDGRQGGQIRGVPRIARALVKIFGLEIYDDAEIDRKKNAALFTAFLIGRGENPMSVNEDEDEDETPIAGMEPGAIIDLGDDKDIKFSAPAEVGGSYEAFQYRTILKICAGLGVPYSYVTGDMTKGNFANVRTDIIRFRRRVSQWQNNTLIFQLCRPVWVAFVERAVMAGLIELPGYDEDPTEYWACDHLPPRQEWIDPAKDIAAEREAIKGGLKSRTQSIAERGYDREDVDDEIEEERAEAAGRKTPLVFDTDGTAPPAAPSAPPPPANDDPADNEDDPPEDIPNAA</sequence>
<evidence type="ECO:0000256" key="1">
    <source>
        <dbReference type="SAM" id="MobiDB-lite"/>
    </source>
</evidence>
<dbReference type="Pfam" id="PF05136">
    <property type="entry name" value="Phage_portal_2"/>
    <property type="match status" value="1"/>
</dbReference>
<dbReference type="Proteomes" id="UP001366503">
    <property type="component" value="Unassembled WGS sequence"/>
</dbReference>
<feature type="region of interest" description="Disordered" evidence="1">
    <location>
        <begin position="434"/>
        <end position="511"/>
    </location>
</feature>
<reference evidence="2 3" key="1">
    <citation type="submission" date="2022-12" db="EMBL/GenBank/DDBJ databases">
        <authorList>
            <person name="Muema E."/>
        </authorList>
    </citation>
    <scope>NUCLEOTIDE SEQUENCE [LARGE SCALE GENOMIC DNA]</scope>
    <source>
        <strain evidence="3">1330</strain>
    </source>
</reference>
<dbReference type="EMBL" id="JAPYKO010000004">
    <property type="protein sequence ID" value="MEI9402313.1"/>
    <property type="molecule type" value="Genomic_DNA"/>
</dbReference>
<evidence type="ECO:0000313" key="2">
    <source>
        <dbReference type="EMBL" id="MEI9402313.1"/>
    </source>
</evidence>
<organism evidence="2 3">
    <name type="scientific">Mesorhizobium argentiipisi</name>
    <dbReference type="NCBI Taxonomy" id="3015175"/>
    <lineage>
        <taxon>Bacteria</taxon>
        <taxon>Pseudomonadati</taxon>
        <taxon>Pseudomonadota</taxon>
        <taxon>Alphaproteobacteria</taxon>
        <taxon>Hyphomicrobiales</taxon>
        <taxon>Phyllobacteriaceae</taxon>
        <taxon>Mesorhizobium</taxon>
    </lineage>
</organism>
<dbReference type="InterPro" id="IPR006429">
    <property type="entry name" value="Phage_lambda_portal"/>
</dbReference>
<name>A0ABU8K9B0_9HYPH</name>
<proteinExistence type="predicted"/>
<dbReference type="NCBIfam" id="TIGR01539">
    <property type="entry name" value="portal_lambda"/>
    <property type="match status" value="1"/>
</dbReference>